<feature type="region of interest" description="Disordered" evidence="1">
    <location>
        <begin position="74"/>
        <end position="109"/>
    </location>
</feature>
<protein>
    <submittedName>
        <fullName evidence="2">Uncharacterized protein</fullName>
    </submittedName>
</protein>
<evidence type="ECO:0000256" key="1">
    <source>
        <dbReference type="SAM" id="MobiDB-lite"/>
    </source>
</evidence>
<accession>A0A7R8VWG7</accession>
<gene>
    <name evidence="2" type="ORF">TDIB3V08_LOCUS10229</name>
</gene>
<proteinExistence type="predicted"/>
<reference evidence="2" key="1">
    <citation type="submission" date="2020-11" db="EMBL/GenBank/DDBJ databases">
        <authorList>
            <person name="Tran Van P."/>
        </authorList>
    </citation>
    <scope>NUCLEOTIDE SEQUENCE</scope>
</reference>
<evidence type="ECO:0000313" key="2">
    <source>
        <dbReference type="EMBL" id="CAD7204067.1"/>
    </source>
</evidence>
<sequence>MVSQTLGLDPNEVRSLPVLGQLIRKLIRQGDLESENVATLLENIFEGNVLSAQVRGISKVELEEVNLDLRGGRVENHLGKTTPGSPDRDSNLNLPVLSSRAQHDKRSIEGDLTPRALALNRGLLASVVGPPQ</sequence>
<dbReference type="EMBL" id="OA571606">
    <property type="protein sequence ID" value="CAD7204067.1"/>
    <property type="molecule type" value="Genomic_DNA"/>
</dbReference>
<dbReference type="AlphaFoldDB" id="A0A7R8VWG7"/>
<organism evidence="2">
    <name type="scientific">Timema douglasi</name>
    <name type="common">Walking stick</name>
    <dbReference type="NCBI Taxonomy" id="61478"/>
    <lineage>
        <taxon>Eukaryota</taxon>
        <taxon>Metazoa</taxon>
        <taxon>Ecdysozoa</taxon>
        <taxon>Arthropoda</taxon>
        <taxon>Hexapoda</taxon>
        <taxon>Insecta</taxon>
        <taxon>Pterygota</taxon>
        <taxon>Neoptera</taxon>
        <taxon>Polyneoptera</taxon>
        <taxon>Phasmatodea</taxon>
        <taxon>Timematodea</taxon>
        <taxon>Timematoidea</taxon>
        <taxon>Timematidae</taxon>
        <taxon>Timema</taxon>
    </lineage>
</organism>
<name>A0A7R8VWG7_TIMDO</name>